<proteinExistence type="predicted"/>
<dbReference type="EMBL" id="JADEXG010000044">
    <property type="protein sequence ID" value="MBE9078984.1"/>
    <property type="molecule type" value="Genomic_DNA"/>
</dbReference>
<gene>
    <name evidence="1" type="ORF">IQ241_17060</name>
</gene>
<dbReference type="InterPro" id="IPR021399">
    <property type="entry name" value="DUF3038"/>
</dbReference>
<accession>A0A8J7AQZ7</accession>
<dbReference type="RefSeq" id="WP_193909421.1">
    <property type="nucleotide sequence ID" value="NZ_JADEXG010000044.1"/>
</dbReference>
<dbReference type="AlphaFoldDB" id="A0A8J7AQZ7"/>
<protein>
    <submittedName>
        <fullName evidence="1">DUF3038 domain-containing protein</fullName>
    </submittedName>
</protein>
<sequence length="201" mass="22603">MTVKRPPDPSAPLLLDQLSAPKLARDECPRRAKTQIDLILLAIEALDLSGSEAMLAAARELELQSVIGGRVGLWRLRGSNPLRRFNQRRPLSLDQAKALVLIASYLSRRLTVIIRQLLLGYQQLSDQQLSVEHHLRLADYLSRFRAHFRARMNAKRASVMAYSSDEKLNQLALNLLMQLLFCTGTSGAQRLWSSLFDGEVA</sequence>
<comment type="caution">
    <text evidence="1">The sequence shown here is derived from an EMBL/GenBank/DDBJ whole genome shotgun (WGS) entry which is preliminary data.</text>
</comment>
<evidence type="ECO:0000313" key="1">
    <source>
        <dbReference type="EMBL" id="MBE9078984.1"/>
    </source>
</evidence>
<reference evidence="1" key="1">
    <citation type="submission" date="2020-10" db="EMBL/GenBank/DDBJ databases">
        <authorList>
            <person name="Castelo-Branco R."/>
            <person name="Eusebio N."/>
            <person name="Adriana R."/>
            <person name="Vieira A."/>
            <person name="Brugerolle De Fraissinette N."/>
            <person name="Rezende De Castro R."/>
            <person name="Schneider M.P."/>
            <person name="Vasconcelos V."/>
            <person name="Leao P.N."/>
        </authorList>
    </citation>
    <scope>NUCLEOTIDE SEQUENCE</scope>
    <source>
        <strain evidence="1">LEGE 07310</strain>
    </source>
</reference>
<dbReference type="Pfam" id="PF11237">
    <property type="entry name" value="DUF3038"/>
    <property type="match status" value="1"/>
</dbReference>
<name>A0A8J7AQZ7_9CYAN</name>
<keyword evidence="2" id="KW-1185">Reference proteome</keyword>
<dbReference type="Proteomes" id="UP000636505">
    <property type="component" value="Unassembled WGS sequence"/>
</dbReference>
<organism evidence="1 2">
    <name type="scientific">Vasconcelosia minhoensis LEGE 07310</name>
    <dbReference type="NCBI Taxonomy" id="915328"/>
    <lineage>
        <taxon>Bacteria</taxon>
        <taxon>Bacillati</taxon>
        <taxon>Cyanobacteriota</taxon>
        <taxon>Cyanophyceae</taxon>
        <taxon>Nodosilineales</taxon>
        <taxon>Cymatolegaceae</taxon>
        <taxon>Vasconcelosia</taxon>
        <taxon>Vasconcelosia minhoensis</taxon>
    </lineage>
</organism>
<evidence type="ECO:0000313" key="2">
    <source>
        <dbReference type="Proteomes" id="UP000636505"/>
    </source>
</evidence>